<feature type="transmembrane region" description="Helical" evidence="1">
    <location>
        <begin position="169"/>
        <end position="188"/>
    </location>
</feature>
<feature type="domain" description="CAAX prenyl protease 2/Lysostaphin resistance protein A-like" evidence="2">
    <location>
        <begin position="111"/>
        <end position="209"/>
    </location>
</feature>
<evidence type="ECO:0000259" key="2">
    <source>
        <dbReference type="Pfam" id="PF02517"/>
    </source>
</evidence>
<proteinExistence type="predicted"/>
<dbReference type="OrthoDB" id="9782250at2"/>
<keyword evidence="4" id="KW-1185">Reference proteome</keyword>
<evidence type="ECO:0000313" key="4">
    <source>
        <dbReference type="Proteomes" id="UP000235589"/>
    </source>
</evidence>
<dbReference type="KEGG" id="mpec:B9O19_00381"/>
<dbReference type="GO" id="GO:0080120">
    <property type="term" value="P:CAAX-box protein maturation"/>
    <property type="evidence" value="ECO:0007669"/>
    <property type="project" value="UniProtKB-ARBA"/>
</dbReference>
<sequence>MKKRSLDVKTIVFSYLIFLAGWIIWSKTNKLISINEYIDWGIGLLVHIIWWPLFAIVLIKRYNDNLTVSLEEMLFTKPKLKLLIPLLAFALVYNIGVYFLDSDGFRLEMKVYDFIVTVLTVGFFEEIVFRGWFQNAISRFTGNRIGNLLASFLFLFIHYPSWISHGYGIIAIITNSIILYGLSLLFGWTFRKNRSIWPGVIFHSFWDLLSFIM</sequence>
<keyword evidence="1" id="KW-0472">Membrane</keyword>
<accession>A0A2K9NZW1</accession>
<dbReference type="GO" id="GO:0006508">
    <property type="term" value="P:proteolysis"/>
    <property type="evidence" value="ECO:0007669"/>
    <property type="project" value="UniProtKB-KW"/>
</dbReference>
<evidence type="ECO:0000256" key="1">
    <source>
        <dbReference type="SAM" id="Phobius"/>
    </source>
</evidence>
<dbReference type="Proteomes" id="UP000235589">
    <property type="component" value="Chromosome"/>
</dbReference>
<feature type="transmembrane region" description="Helical" evidence="1">
    <location>
        <begin position="112"/>
        <end position="133"/>
    </location>
</feature>
<keyword evidence="3" id="KW-0645">Protease</keyword>
<feature type="transmembrane region" description="Helical" evidence="1">
    <location>
        <begin position="80"/>
        <end position="100"/>
    </location>
</feature>
<protein>
    <submittedName>
        <fullName evidence="3">CAAX amino terminal protease family</fullName>
    </submittedName>
</protein>
<feature type="transmembrane region" description="Helical" evidence="1">
    <location>
        <begin position="145"/>
        <end position="163"/>
    </location>
</feature>
<keyword evidence="1" id="KW-0812">Transmembrane</keyword>
<dbReference type="Pfam" id="PF02517">
    <property type="entry name" value="Rce1-like"/>
    <property type="match status" value="1"/>
</dbReference>
<keyword evidence="1" id="KW-1133">Transmembrane helix</keyword>
<dbReference type="AlphaFoldDB" id="A0A2K9NZW1"/>
<dbReference type="RefSeq" id="WP_158648885.1">
    <property type="nucleotide sequence ID" value="NZ_CP020991.1"/>
</dbReference>
<gene>
    <name evidence="3" type="ORF">B9O19_00381</name>
</gene>
<keyword evidence="3" id="KW-0378">Hydrolase</keyword>
<reference evidence="3 4" key="1">
    <citation type="submission" date="2017-04" db="EMBL/GenBank/DDBJ databases">
        <title>Monoglobus pectinilyticus 14 draft genome.</title>
        <authorList>
            <person name="Kim C."/>
            <person name="Rosendale D.I."/>
            <person name="Kelly W.J."/>
            <person name="Tannock G.W."/>
            <person name="Patchett M.L."/>
            <person name="Jordens J.Z."/>
        </authorList>
    </citation>
    <scope>NUCLEOTIDE SEQUENCE [LARGE SCALE GENOMIC DNA]</scope>
    <source>
        <strain evidence="3 4">14</strain>
    </source>
</reference>
<name>A0A2K9NZW1_9FIRM</name>
<dbReference type="GeneID" id="98061809"/>
<evidence type="ECO:0000313" key="3">
    <source>
        <dbReference type="EMBL" id="AUO18565.1"/>
    </source>
</evidence>
<dbReference type="GO" id="GO:0004175">
    <property type="term" value="F:endopeptidase activity"/>
    <property type="evidence" value="ECO:0007669"/>
    <property type="project" value="UniProtKB-ARBA"/>
</dbReference>
<dbReference type="InterPro" id="IPR003675">
    <property type="entry name" value="Rce1/LyrA-like_dom"/>
</dbReference>
<feature type="transmembrane region" description="Helical" evidence="1">
    <location>
        <begin position="7"/>
        <end position="25"/>
    </location>
</feature>
<feature type="transmembrane region" description="Helical" evidence="1">
    <location>
        <begin position="37"/>
        <end position="59"/>
    </location>
</feature>
<organism evidence="3 4">
    <name type="scientific">Monoglobus pectinilyticus</name>
    <dbReference type="NCBI Taxonomy" id="1981510"/>
    <lineage>
        <taxon>Bacteria</taxon>
        <taxon>Bacillati</taxon>
        <taxon>Bacillota</taxon>
        <taxon>Clostridia</taxon>
        <taxon>Monoglobales</taxon>
        <taxon>Monoglobaceae</taxon>
        <taxon>Monoglobus</taxon>
    </lineage>
</organism>
<dbReference type="EMBL" id="CP020991">
    <property type="protein sequence ID" value="AUO18565.1"/>
    <property type="molecule type" value="Genomic_DNA"/>
</dbReference>